<dbReference type="WBParaSite" id="TCONS_00015533.p1">
    <property type="protein sequence ID" value="TCONS_00015533.p1"/>
    <property type="gene ID" value="XLOC_009975"/>
</dbReference>
<feature type="coiled-coil region" evidence="1">
    <location>
        <begin position="291"/>
        <end position="318"/>
    </location>
</feature>
<reference evidence="5" key="1">
    <citation type="submission" date="2015-08" db="UniProtKB">
        <authorList>
            <consortium name="WormBaseParasite"/>
        </authorList>
    </citation>
    <scope>IDENTIFICATION</scope>
</reference>
<organism evidence="5">
    <name type="scientific">Strongyloides stercoralis</name>
    <name type="common">Threadworm</name>
    <dbReference type="NCBI Taxonomy" id="6248"/>
    <lineage>
        <taxon>Eukaryota</taxon>
        <taxon>Metazoa</taxon>
        <taxon>Ecdysozoa</taxon>
        <taxon>Nematoda</taxon>
        <taxon>Chromadorea</taxon>
        <taxon>Rhabditida</taxon>
        <taxon>Tylenchina</taxon>
        <taxon>Panagrolaimomorpha</taxon>
        <taxon>Strongyloidoidea</taxon>
        <taxon>Strongyloididae</taxon>
        <taxon>Strongyloides</taxon>
    </lineage>
</organism>
<feature type="domain" description="Domain of unknown function DB" evidence="3">
    <location>
        <begin position="374"/>
        <end position="476"/>
    </location>
</feature>
<name>A0A0K0EKI0_STRER</name>
<feature type="signal peptide" evidence="2">
    <location>
        <begin position="1"/>
        <end position="18"/>
    </location>
</feature>
<keyword evidence="1" id="KW-0175">Coiled coil</keyword>
<sequence length="484" mass="56206">MICLLLFIVLSCTTLIIGQYFPQYPQQQQYYQSPNQQNFYPYSQTVHQPQQQQYQYNGLIQQKQQGIYQNSGIQQYNKVYYPQQFQQQMISPSIQNYQPSQILKNSQPYQSQYQQQVFQPQYQQQQYRQQIIQQPFTQYSQQPYQNNVMKQSSMPQVYQYNSQQNQQQYQLQNVNSNIGPIQISSDVEMNERIPQQQYNNPQQSLSQYKYNNIPTISPPTYRSNTIVKVNEKISSSQYQGNTYNQEGSFSNSADVPPPPPPEKFLPEKTITQKVRIASETRKGTNFSPSNFHALDERKEILNNNNQKFENNIKHDNIQIQSLDGNKITTQQPPIVSVVEEKNIINERTVIPKTQLSHLSPSKDSTTVNDVFLKCCHKKNVSPKCESRCNFDIINKKILTAMFLGSDPCPQSYGRDLFSCAAQDNDHTDCCRKMNVTRTTAGEKCLAFCKMTPDTHFQADVTYLPCWSVLNDIKQCFKNAIIDSL</sequence>
<protein>
    <submittedName>
        <fullName evidence="5">DB domain-containing protein</fullName>
    </submittedName>
    <submittedName>
        <fullName evidence="6">NRF domain-containing protein</fullName>
    </submittedName>
</protein>
<dbReference type="PANTHER" id="PTHR46705:SF2">
    <property type="entry name" value="DOMAIN OF UNKNOWN FUNCTION DB DOMAIN-CONTAINING PROTEIN"/>
    <property type="match status" value="1"/>
</dbReference>
<dbReference type="Proteomes" id="UP000035681">
    <property type="component" value="Unplaced"/>
</dbReference>
<proteinExistence type="predicted"/>
<evidence type="ECO:0000313" key="6">
    <source>
        <dbReference type="WBParaSite" id="TCONS_00015533.p1"/>
    </source>
</evidence>
<dbReference type="InterPro" id="IPR002602">
    <property type="entry name" value="DB"/>
</dbReference>
<dbReference type="WBParaSite" id="SSTP_0000997400.1">
    <property type="protein sequence ID" value="SSTP_0000997400.1"/>
    <property type="gene ID" value="SSTP_0000997400"/>
</dbReference>
<dbReference type="PANTHER" id="PTHR46705">
    <property type="entry name" value="PROTEIN CBG09805"/>
    <property type="match status" value="1"/>
</dbReference>
<dbReference type="Pfam" id="PF01682">
    <property type="entry name" value="DB"/>
    <property type="match status" value="1"/>
</dbReference>
<accession>A0A0K0EKI0</accession>
<evidence type="ECO:0000313" key="4">
    <source>
        <dbReference type="Proteomes" id="UP000035681"/>
    </source>
</evidence>
<dbReference type="STRING" id="6248.A0A0K0EKI0"/>
<evidence type="ECO:0000313" key="5">
    <source>
        <dbReference type="WBParaSite" id="SSTP_0000997400.1"/>
    </source>
</evidence>
<keyword evidence="4" id="KW-1185">Reference proteome</keyword>
<keyword evidence="2" id="KW-0732">Signal</keyword>
<evidence type="ECO:0000259" key="3">
    <source>
        <dbReference type="Pfam" id="PF01682"/>
    </source>
</evidence>
<dbReference type="AlphaFoldDB" id="A0A0K0EKI0"/>
<feature type="chain" id="PRO_5005328459" evidence="2">
    <location>
        <begin position="19"/>
        <end position="484"/>
    </location>
</feature>
<evidence type="ECO:0000256" key="2">
    <source>
        <dbReference type="SAM" id="SignalP"/>
    </source>
</evidence>
<evidence type="ECO:0000256" key="1">
    <source>
        <dbReference type="SAM" id="Coils"/>
    </source>
</evidence>